<gene>
    <name evidence="2" type="ORF">AW736_07955</name>
</gene>
<dbReference type="AlphaFoldDB" id="A0A178IL54"/>
<feature type="region of interest" description="Disordered" evidence="1">
    <location>
        <begin position="71"/>
        <end position="100"/>
    </location>
</feature>
<dbReference type="RefSeq" id="WP_334319193.1">
    <property type="nucleotide sequence ID" value="NZ_CP109796.1"/>
</dbReference>
<evidence type="ECO:0000313" key="3">
    <source>
        <dbReference type="Proteomes" id="UP000078486"/>
    </source>
</evidence>
<reference evidence="2 3" key="1">
    <citation type="submission" date="2016-01" db="EMBL/GenBank/DDBJ databases">
        <title>High potential of lignocellulose degradation of a new Verrucomicrobia species.</title>
        <authorList>
            <person name="Wang Y."/>
            <person name="Shi Y."/>
            <person name="Qiu Z."/>
            <person name="Liu S."/>
            <person name="Yang H."/>
        </authorList>
    </citation>
    <scope>NUCLEOTIDE SEQUENCE [LARGE SCALE GENOMIC DNA]</scope>
    <source>
        <strain evidence="2 3">TSB47</strain>
    </source>
</reference>
<feature type="compositionally biased region" description="Low complexity" evidence="1">
    <location>
        <begin position="77"/>
        <end position="90"/>
    </location>
</feature>
<evidence type="ECO:0000256" key="1">
    <source>
        <dbReference type="SAM" id="MobiDB-lite"/>
    </source>
</evidence>
<dbReference type="EMBL" id="LRRQ01000058">
    <property type="protein sequence ID" value="OAM90401.1"/>
    <property type="molecule type" value="Genomic_DNA"/>
</dbReference>
<feature type="region of interest" description="Disordered" evidence="1">
    <location>
        <begin position="31"/>
        <end position="51"/>
    </location>
</feature>
<dbReference type="Pfam" id="PF11736">
    <property type="entry name" value="DUF3299"/>
    <property type="match status" value="1"/>
</dbReference>
<protein>
    <recommendedName>
        <fullName evidence="4">DUF3299 domain-containing protein</fullName>
    </recommendedName>
</protein>
<name>A0A178IL54_9BACT</name>
<evidence type="ECO:0008006" key="4">
    <source>
        <dbReference type="Google" id="ProtNLM"/>
    </source>
</evidence>
<dbReference type="STRING" id="1184151.AW736_07955"/>
<organism evidence="2 3">
    <name type="scientific">Termitidicoccus mucosus</name>
    <dbReference type="NCBI Taxonomy" id="1184151"/>
    <lineage>
        <taxon>Bacteria</taxon>
        <taxon>Pseudomonadati</taxon>
        <taxon>Verrucomicrobiota</taxon>
        <taxon>Opitutia</taxon>
        <taxon>Opitutales</taxon>
        <taxon>Opitutaceae</taxon>
        <taxon>Termitidicoccus</taxon>
    </lineage>
</organism>
<dbReference type="Gene3D" id="2.40.50.870">
    <property type="entry name" value="Protein of unknown function (DUF3299)"/>
    <property type="match status" value="1"/>
</dbReference>
<sequence>MVIILSPPLFAMIYGGFGSRFGGYPSRSDGRFTSDGTYDPSQQRFSDSEPVADPFAVSESSLARLERLATEDQVTKSQPAGSAAAVSAQEATRESQTTETVTDMMAPVQQVVATPVVTTAAATESLPEIAKDKDGYWQISFQNLASFPYALPPPDSAPTPGAKKDIPENIQSLDGKPVCLSGYMLPIQMGGGLVKEFLLIRSPMFCCYGVVPAPNEWVVVKMKGKGTAPMMDVPLNFYGTLHIGELYEDRMFTGIYQLDGEKVSVN</sequence>
<accession>A0A178IL54</accession>
<dbReference type="Proteomes" id="UP000078486">
    <property type="component" value="Unassembled WGS sequence"/>
</dbReference>
<proteinExistence type="predicted"/>
<dbReference type="InterPro" id="IPR021727">
    <property type="entry name" value="DUF3299"/>
</dbReference>
<keyword evidence="3" id="KW-1185">Reference proteome</keyword>
<feature type="compositionally biased region" description="Polar residues" evidence="1">
    <location>
        <begin position="34"/>
        <end position="45"/>
    </location>
</feature>
<comment type="caution">
    <text evidence="2">The sequence shown here is derived from an EMBL/GenBank/DDBJ whole genome shotgun (WGS) entry which is preliminary data.</text>
</comment>
<evidence type="ECO:0000313" key="2">
    <source>
        <dbReference type="EMBL" id="OAM90401.1"/>
    </source>
</evidence>